<reference evidence="3 4" key="1">
    <citation type="submission" date="2015-04" db="EMBL/GenBank/DDBJ databases">
        <title>Whole genome shotgun sequence of Flavihumibacter petaseus NBRC 106054.</title>
        <authorList>
            <person name="Miyazawa S."/>
            <person name="Hosoyama A."/>
            <person name="Hashimoto M."/>
            <person name="Noguchi M."/>
            <person name="Tsuchikane K."/>
            <person name="Ohji S."/>
            <person name="Yamazoe A."/>
            <person name="Ichikawa N."/>
            <person name="Kimura A."/>
            <person name="Fujita N."/>
        </authorList>
    </citation>
    <scope>NUCLEOTIDE SEQUENCE [LARGE SCALE GENOMIC DNA]</scope>
    <source>
        <strain evidence="3 4">NBRC 106054</strain>
    </source>
</reference>
<proteinExistence type="predicted"/>
<feature type="region of interest" description="Disordered" evidence="1">
    <location>
        <begin position="542"/>
        <end position="578"/>
    </location>
</feature>
<dbReference type="EMBL" id="BBWV01000002">
    <property type="protein sequence ID" value="GAO43283.1"/>
    <property type="molecule type" value="Genomic_DNA"/>
</dbReference>
<feature type="signal peptide" evidence="2">
    <location>
        <begin position="1"/>
        <end position="25"/>
    </location>
</feature>
<dbReference type="Pfam" id="PF13174">
    <property type="entry name" value="TPR_6"/>
    <property type="match status" value="1"/>
</dbReference>
<dbReference type="AlphaFoldDB" id="A0A0E9N0H6"/>
<dbReference type="InterPro" id="IPR019734">
    <property type="entry name" value="TPR_rpt"/>
</dbReference>
<accession>A0A0E9N0H6</accession>
<evidence type="ECO:0000256" key="2">
    <source>
        <dbReference type="SAM" id="SignalP"/>
    </source>
</evidence>
<evidence type="ECO:0008006" key="5">
    <source>
        <dbReference type="Google" id="ProtNLM"/>
    </source>
</evidence>
<dbReference type="SUPFAM" id="SSF48452">
    <property type="entry name" value="TPR-like"/>
    <property type="match status" value="1"/>
</dbReference>
<gene>
    <name evidence="3" type="ORF">FPE01S_02_03880</name>
</gene>
<feature type="chain" id="PRO_5002429806" description="Tetratricopeptide repeat protein" evidence="2">
    <location>
        <begin position="26"/>
        <end position="994"/>
    </location>
</feature>
<comment type="caution">
    <text evidence="3">The sequence shown here is derived from an EMBL/GenBank/DDBJ whole genome shotgun (WGS) entry which is preliminary data.</text>
</comment>
<dbReference type="OrthoDB" id="1522549at2"/>
<dbReference type="STRING" id="1220578.FPE01S_02_03880"/>
<sequence>MTKRQGNRYIVCLIFCLTCFFTGWGQPTLDPDLKKPAKYENRTLRAEKTGEKRFTVTRRFFQNTYTHYNYAFNAEAKLEKVVNDAKAQHIDRYTELLPFYNYSLEATSTQKIELDSVIYKVNAGILLHDLRSNWMDNLYLLMGQAYYYRNQLDSAYMTFHYMNYAFAPKDADGYDLYIASNANEGGNAMQVSTEEKRNLPQRVFSEPPSRNDGLIWLIRTYITQGNMAAAGTLIQTLQHDPTFPNRLQPALAEVTAYYFYNRPQYDSAAWYLEKALPQAADKNELSRWEYLLGQLYGLSGNRAAAKDAFARAIKHTLNPVLEVAAQLQSTQQFDNINEVDWQAAVAALEKMAKKERYTNYRDLIYYTIARIDLRREKLPEAQGHLLKSVKYSFNNPEQKTKSYLMLGDLAFEQQQYLNAKMFYDSVETNQLPEADGQNLENRKAVLGLVTEQLYVLQRQDSLQRLAAMPEADRTAFLKKQLKALRKQQGLKEEESLPQVGGPVLLPNASSVPTDLFNTFNAGEWYFYNNSLKSRGFTEFRQKWGNRPNTDNWRRSSSASNLEPAQQVPEAGVTGQEAEGGNELSLEKLLAPIPLTPEQMQVSNDSIRRAQFLLGMTLQQKLEDYAGAAKAYETILEKFPNNENEAEILYNLYICYQYLGKTDQMAQLKAKLLKDFPDSRQAHLAVDPKAVQESDSTQVRQATARYEEIYNMFLSGQFTEAVDAKRAADSVFGVHHWTPQLLYIESIYYMKVRQDSLAIQTLGQLATQFPDHPLAERATNLISVLSRRAEIEQYLNNLQIERPAEDSVALPVEEPVKVEEQKAVPPVVPEPVIREPEAKAGKVPGIVKDLPVSDSTRLKKEAPKPPAGTQFSRHAQQPHFVSIILEDVDPVYVNETRNAFDRYNKEKYYNTPMNVTVVSLNDKVKMVAIKGLANEQAAVDYIKKAKEIANREIIPWLKADKYYFIPVAEDNMDLLMSSKDLPGYRKFLQQLFPDL</sequence>
<organism evidence="3 4">
    <name type="scientific">Flavihumibacter petaseus NBRC 106054</name>
    <dbReference type="NCBI Taxonomy" id="1220578"/>
    <lineage>
        <taxon>Bacteria</taxon>
        <taxon>Pseudomonadati</taxon>
        <taxon>Bacteroidota</taxon>
        <taxon>Chitinophagia</taxon>
        <taxon>Chitinophagales</taxon>
        <taxon>Chitinophagaceae</taxon>
        <taxon>Flavihumibacter</taxon>
    </lineage>
</organism>
<evidence type="ECO:0000313" key="3">
    <source>
        <dbReference type="EMBL" id="GAO43283.1"/>
    </source>
</evidence>
<dbReference type="Gene3D" id="1.25.40.10">
    <property type="entry name" value="Tetratricopeptide repeat domain"/>
    <property type="match status" value="3"/>
</dbReference>
<feature type="region of interest" description="Disordered" evidence="1">
    <location>
        <begin position="853"/>
        <end position="872"/>
    </location>
</feature>
<dbReference type="SUPFAM" id="SSF81901">
    <property type="entry name" value="HCP-like"/>
    <property type="match status" value="1"/>
</dbReference>
<dbReference type="InterPro" id="IPR011990">
    <property type="entry name" value="TPR-like_helical_dom_sf"/>
</dbReference>
<dbReference type="RefSeq" id="WP_046369186.1">
    <property type="nucleotide sequence ID" value="NZ_BBWV01000002.1"/>
</dbReference>
<keyword evidence="2" id="KW-0732">Signal</keyword>
<protein>
    <recommendedName>
        <fullName evidence="5">Tetratricopeptide repeat protein</fullName>
    </recommendedName>
</protein>
<keyword evidence="4" id="KW-1185">Reference proteome</keyword>
<feature type="compositionally biased region" description="Polar residues" evidence="1">
    <location>
        <begin position="546"/>
        <end position="563"/>
    </location>
</feature>
<name>A0A0E9N0H6_9BACT</name>
<evidence type="ECO:0000313" key="4">
    <source>
        <dbReference type="Proteomes" id="UP000033121"/>
    </source>
</evidence>
<evidence type="ECO:0000256" key="1">
    <source>
        <dbReference type="SAM" id="MobiDB-lite"/>
    </source>
</evidence>
<dbReference type="Proteomes" id="UP000033121">
    <property type="component" value="Unassembled WGS sequence"/>
</dbReference>